<keyword evidence="2" id="KW-1185">Reference proteome</keyword>
<proteinExistence type="predicted"/>
<evidence type="ECO:0000313" key="1">
    <source>
        <dbReference type="EMBL" id="MBP2032015.1"/>
    </source>
</evidence>
<sequence length="41" mass="4878">MESVWNSEANFRRRESLNKDIQCDIIITRSWNGWSSNSIYA</sequence>
<gene>
    <name evidence="1" type="ORF">J2Z42_000680</name>
</gene>
<comment type="caution">
    <text evidence="1">The sequence shown here is derived from an EMBL/GenBank/DDBJ whole genome shotgun (WGS) entry which is preliminary data.</text>
</comment>
<organism evidence="1 2">
    <name type="scientific">Clostridium algifaecis</name>
    <dbReference type="NCBI Taxonomy" id="1472040"/>
    <lineage>
        <taxon>Bacteria</taxon>
        <taxon>Bacillati</taxon>
        <taxon>Bacillota</taxon>
        <taxon>Clostridia</taxon>
        <taxon>Eubacteriales</taxon>
        <taxon>Clostridiaceae</taxon>
        <taxon>Clostridium</taxon>
    </lineage>
</organism>
<name>A0ABS4KQZ2_9CLOT</name>
<dbReference type="Proteomes" id="UP001519307">
    <property type="component" value="Unassembled WGS sequence"/>
</dbReference>
<evidence type="ECO:0000313" key="2">
    <source>
        <dbReference type="Proteomes" id="UP001519307"/>
    </source>
</evidence>
<protein>
    <submittedName>
        <fullName evidence="1">Uncharacterized protein</fullName>
    </submittedName>
</protein>
<dbReference type="EMBL" id="JAGGLM010000002">
    <property type="protein sequence ID" value="MBP2032015.1"/>
    <property type="molecule type" value="Genomic_DNA"/>
</dbReference>
<accession>A0ABS4KQZ2</accession>
<reference evidence="1 2" key="1">
    <citation type="submission" date="2021-03" db="EMBL/GenBank/DDBJ databases">
        <title>Genomic Encyclopedia of Type Strains, Phase IV (KMG-IV): sequencing the most valuable type-strain genomes for metagenomic binning, comparative biology and taxonomic classification.</title>
        <authorList>
            <person name="Goeker M."/>
        </authorList>
    </citation>
    <scope>NUCLEOTIDE SEQUENCE [LARGE SCALE GENOMIC DNA]</scope>
    <source>
        <strain evidence="1 2">DSM 28783</strain>
    </source>
</reference>